<evidence type="ECO:0000256" key="2">
    <source>
        <dbReference type="ARBA" id="ARBA00009347"/>
    </source>
</evidence>
<dbReference type="FunFam" id="1.20.140.10:FF:000001">
    <property type="entry name" value="Acyl-CoA dehydrogenase"/>
    <property type="match status" value="1"/>
</dbReference>
<dbReference type="GO" id="GO:0050660">
    <property type="term" value="F:flavin adenine dinucleotide binding"/>
    <property type="evidence" value="ECO:0007669"/>
    <property type="project" value="InterPro"/>
</dbReference>
<keyword evidence="11" id="KW-1185">Reference proteome</keyword>
<accession>A0A9W6W7K4</accession>
<evidence type="ECO:0000313" key="11">
    <source>
        <dbReference type="Proteomes" id="UP001165079"/>
    </source>
</evidence>
<dbReference type="InterPro" id="IPR036250">
    <property type="entry name" value="AcylCo_DH-like_C"/>
</dbReference>
<comment type="cofactor">
    <cofactor evidence="1 6">
        <name>FAD</name>
        <dbReference type="ChEBI" id="CHEBI:57692"/>
    </cofactor>
</comment>
<dbReference type="InterPro" id="IPR009075">
    <property type="entry name" value="AcylCo_DH/oxidase_C"/>
</dbReference>
<evidence type="ECO:0000313" key="10">
    <source>
        <dbReference type="EMBL" id="GLZ75576.1"/>
    </source>
</evidence>
<evidence type="ECO:0000256" key="4">
    <source>
        <dbReference type="ARBA" id="ARBA00022827"/>
    </source>
</evidence>
<dbReference type="SUPFAM" id="SSF47203">
    <property type="entry name" value="Acyl-CoA dehydrogenase C-terminal domain-like"/>
    <property type="match status" value="1"/>
</dbReference>
<name>A0A9W6W7K4_9ACTN</name>
<dbReference type="PANTHER" id="PTHR43884:SF12">
    <property type="entry name" value="ISOVALERYL-COA DEHYDROGENASE, MITOCHONDRIAL-RELATED"/>
    <property type="match status" value="1"/>
</dbReference>
<keyword evidence="3 6" id="KW-0285">Flavoprotein</keyword>
<dbReference type="InterPro" id="IPR037069">
    <property type="entry name" value="AcylCoA_DH/ox_N_sf"/>
</dbReference>
<feature type="domain" description="Acyl-CoA dehydrogenase/oxidase C-terminal" evidence="7">
    <location>
        <begin position="240"/>
        <end position="389"/>
    </location>
</feature>
<evidence type="ECO:0000259" key="8">
    <source>
        <dbReference type="Pfam" id="PF02770"/>
    </source>
</evidence>
<dbReference type="RefSeq" id="WP_285660820.1">
    <property type="nucleotide sequence ID" value="NZ_BSTX01000001.1"/>
</dbReference>
<dbReference type="Gene3D" id="2.40.110.10">
    <property type="entry name" value="Butyryl-CoA Dehydrogenase, subunit A, domain 2"/>
    <property type="match status" value="1"/>
</dbReference>
<dbReference type="Proteomes" id="UP001165079">
    <property type="component" value="Unassembled WGS sequence"/>
</dbReference>
<dbReference type="PIRSF" id="PIRSF016578">
    <property type="entry name" value="HsaA"/>
    <property type="match status" value="1"/>
</dbReference>
<dbReference type="Gene3D" id="1.10.540.10">
    <property type="entry name" value="Acyl-CoA dehydrogenase/oxidase, N-terminal domain"/>
    <property type="match status" value="1"/>
</dbReference>
<sequence length="395" mass="43196">MRRLARTEGLTEIQRDILAAVREFTEKEILPVATGLEHRDEYPTAIVEGMKGLGLFGLTIPGEYGGLGESLLTYALVVEELARGWMSVSGIVNTHFIVAHLLAHHGTEEQRARYLPRMATGEVRGAFSMSEPGVGSDVAALRTRARRDGDEYVLDGQKMWLTNGATSNLVAVLCRTGEGEGHRGLSAFLVEKEPGFGEVRPGLTVPGKIEKMGYKGVDTTELILDGLRLPASAILGEAPGRGFYQMMDGVEVGRVNVAARGCGVALRAFELGVSYAQQRRAFGKPIAGHQAISFKLAEMATKVEAAHQMMVMAARRKDGGDRNDLEAGMAKYLAAEYCKEVVEDAFRIHGGYGYAREYEIERLYREAPMLLIGEGTAEIQKTIIARRLLEEYKAD</sequence>
<feature type="domain" description="Acyl-CoA oxidase/dehydrogenase middle" evidence="8">
    <location>
        <begin position="126"/>
        <end position="225"/>
    </location>
</feature>
<evidence type="ECO:0000259" key="7">
    <source>
        <dbReference type="Pfam" id="PF00441"/>
    </source>
</evidence>
<proteinExistence type="inferred from homology"/>
<keyword evidence="4 6" id="KW-0274">FAD</keyword>
<dbReference type="Pfam" id="PF02771">
    <property type="entry name" value="Acyl-CoA_dh_N"/>
    <property type="match status" value="1"/>
</dbReference>
<dbReference type="InterPro" id="IPR006091">
    <property type="entry name" value="Acyl-CoA_Oxase/DH_mid-dom"/>
</dbReference>
<dbReference type="SUPFAM" id="SSF56645">
    <property type="entry name" value="Acyl-CoA dehydrogenase NM domain-like"/>
    <property type="match status" value="1"/>
</dbReference>
<evidence type="ECO:0000256" key="1">
    <source>
        <dbReference type="ARBA" id="ARBA00001974"/>
    </source>
</evidence>
<dbReference type="GO" id="GO:0003995">
    <property type="term" value="F:acyl-CoA dehydrogenase activity"/>
    <property type="evidence" value="ECO:0007669"/>
    <property type="project" value="TreeGrafter"/>
</dbReference>
<reference evidence="10" key="1">
    <citation type="submission" date="2023-03" db="EMBL/GenBank/DDBJ databases">
        <title>Actinorhabdospora filicis NBRC 111898.</title>
        <authorList>
            <person name="Ichikawa N."/>
            <person name="Sato H."/>
            <person name="Tonouchi N."/>
        </authorList>
    </citation>
    <scope>NUCLEOTIDE SEQUENCE</scope>
    <source>
        <strain evidence="10">NBRC 111898</strain>
    </source>
</reference>
<dbReference type="AlphaFoldDB" id="A0A9W6W7K4"/>
<dbReference type="PANTHER" id="PTHR43884">
    <property type="entry name" value="ACYL-COA DEHYDROGENASE"/>
    <property type="match status" value="1"/>
</dbReference>
<dbReference type="Pfam" id="PF00441">
    <property type="entry name" value="Acyl-CoA_dh_1"/>
    <property type="match status" value="1"/>
</dbReference>
<dbReference type="InterPro" id="IPR009100">
    <property type="entry name" value="AcylCoA_DH/oxidase_NM_dom_sf"/>
</dbReference>
<dbReference type="InterPro" id="IPR046373">
    <property type="entry name" value="Acyl-CoA_Oxase/DH_mid-dom_sf"/>
</dbReference>
<evidence type="ECO:0000259" key="9">
    <source>
        <dbReference type="Pfam" id="PF02771"/>
    </source>
</evidence>
<keyword evidence="5 6" id="KW-0560">Oxidoreductase</keyword>
<evidence type="ECO:0000256" key="5">
    <source>
        <dbReference type="ARBA" id="ARBA00023002"/>
    </source>
</evidence>
<dbReference type="InterPro" id="IPR013786">
    <property type="entry name" value="AcylCoA_DH/ox_N"/>
</dbReference>
<dbReference type="Pfam" id="PF02770">
    <property type="entry name" value="Acyl-CoA_dh_M"/>
    <property type="match status" value="1"/>
</dbReference>
<dbReference type="Gene3D" id="1.20.140.10">
    <property type="entry name" value="Butyryl-CoA Dehydrogenase, subunit A, domain 3"/>
    <property type="match status" value="1"/>
</dbReference>
<comment type="similarity">
    <text evidence="2 6">Belongs to the acyl-CoA dehydrogenase family.</text>
</comment>
<dbReference type="EMBL" id="BSTX01000001">
    <property type="protein sequence ID" value="GLZ75576.1"/>
    <property type="molecule type" value="Genomic_DNA"/>
</dbReference>
<evidence type="ECO:0000256" key="3">
    <source>
        <dbReference type="ARBA" id="ARBA00022630"/>
    </source>
</evidence>
<protein>
    <submittedName>
        <fullName evidence="10">Acyl-CoA dehydrogenase</fullName>
    </submittedName>
</protein>
<organism evidence="10 11">
    <name type="scientific">Actinorhabdospora filicis</name>
    <dbReference type="NCBI Taxonomy" id="1785913"/>
    <lineage>
        <taxon>Bacteria</taxon>
        <taxon>Bacillati</taxon>
        <taxon>Actinomycetota</taxon>
        <taxon>Actinomycetes</taxon>
        <taxon>Micromonosporales</taxon>
        <taxon>Micromonosporaceae</taxon>
        <taxon>Actinorhabdospora</taxon>
    </lineage>
</organism>
<dbReference type="FunFam" id="1.10.540.10:FF:000008">
    <property type="entry name" value="Acyl-CoA dehydrogenase"/>
    <property type="match status" value="1"/>
</dbReference>
<dbReference type="FunFam" id="2.40.110.10:FF:000002">
    <property type="entry name" value="Acyl-CoA dehydrogenase fadE12"/>
    <property type="match status" value="1"/>
</dbReference>
<comment type="caution">
    <text evidence="10">The sequence shown here is derived from an EMBL/GenBank/DDBJ whole genome shotgun (WGS) entry which is preliminary data.</text>
</comment>
<gene>
    <name evidence="10" type="ORF">Afil01_03830</name>
</gene>
<feature type="domain" description="Acyl-CoA dehydrogenase/oxidase N-terminal" evidence="9">
    <location>
        <begin position="11"/>
        <end position="122"/>
    </location>
</feature>
<evidence type="ECO:0000256" key="6">
    <source>
        <dbReference type="RuleBase" id="RU362125"/>
    </source>
</evidence>